<keyword evidence="2" id="KW-1185">Reference proteome</keyword>
<reference evidence="1" key="1">
    <citation type="submission" date="2020-10" db="EMBL/GenBank/DDBJ databases">
        <authorList>
            <person name="Castelo-Branco R."/>
            <person name="Eusebio N."/>
            <person name="Adriana R."/>
            <person name="Vieira A."/>
            <person name="Brugerolle De Fraissinette N."/>
            <person name="Rezende De Castro R."/>
            <person name="Schneider M.P."/>
            <person name="Vasconcelos V."/>
            <person name="Leao P.N."/>
        </authorList>
    </citation>
    <scope>NUCLEOTIDE SEQUENCE</scope>
    <source>
        <strain evidence="1">LEGE 11480</strain>
    </source>
</reference>
<sequence>MECPACGSPHIRKNGIKAGKQNHLCVYCRRPFIIDYEAQRGYPDEVRAECLKL</sequence>
<protein>
    <recommendedName>
        <fullName evidence="3">IS1 family transposase</fullName>
    </recommendedName>
</protein>
<proteinExistence type="predicted"/>
<evidence type="ECO:0000313" key="1">
    <source>
        <dbReference type="EMBL" id="MBE9029000.1"/>
    </source>
</evidence>
<dbReference type="Proteomes" id="UP000625316">
    <property type="component" value="Unassembled WGS sequence"/>
</dbReference>
<dbReference type="AlphaFoldDB" id="A0A928Z358"/>
<evidence type="ECO:0000313" key="2">
    <source>
        <dbReference type="Proteomes" id="UP000625316"/>
    </source>
</evidence>
<organism evidence="1 2">
    <name type="scientific">Romeriopsis navalis LEGE 11480</name>
    <dbReference type="NCBI Taxonomy" id="2777977"/>
    <lineage>
        <taxon>Bacteria</taxon>
        <taxon>Bacillati</taxon>
        <taxon>Cyanobacteriota</taxon>
        <taxon>Cyanophyceae</taxon>
        <taxon>Leptolyngbyales</taxon>
        <taxon>Leptolyngbyaceae</taxon>
        <taxon>Romeriopsis</taxon>
        <taxon>Romeriopsis navalis</taxon>
    </lineage>
</organism>
<evidence type="ECO:0008006" key="3">
    <source>
        <dbReference type="Google" id="ProtNLM"/>
    </source>
</evidence>
<dbReference type="EMBL" id="JADEXQ010000009">
    <property type="protein sequence ID" value="MBE9029000.1"/>
    <property type="molecule type" value="Genomic_DNA"/>
</dbReference>
<gene>
    <name evidence="1" type="ORF">IQ266_04390</name>
</gene>
<accession>A0A928Z358</accession>
<name>A0A928Z358_9CYAN</name>
<comment type="caution">
    <text evidence="1">The sequence shown here is derived from an EMBL/GenBank/DDBJ whole genome shotgun (WGS) entry which is preliminary data.</text>
</comment>